<protein>
    <recommendedName>
        <fullName evidence="3">Protein kinase domain-containing protein</fullName>
    </recommendedName>
</protein>
<dbReference type="AlphaFoldDB" id="A0A5J4PG67"/>
<sequence>SVYLESKKIVGVVAAKVVKESEFDYKEWKIGLKLGSDGRNPFVLQYLSTTSNKEFAIIIMETYKI</sequence>
<name>A0A5J4PG67_9EUKA</name>
<evidence type="ECO:0000313" key="2">
    <source>
        <dbReference type="Proteomes" id="UP000324800"/>
    </source>
</evidence>
<dbReference type="Proteomes" id="UP000324800">
    <property type="component" value="Unassembled WGS sequence"/>
</dbReference>
<evidence type="ECO:0000313" key="1">
    <source>
        <dbReference type="EMBL" id="KAA6308467.1"/>
    </source>
</evidence>
<evidence type="ECO:0008006" key="3">
    <source>
        <dbReference type="Google" id="ProtNLM"/>
    </source>
</evidence>
<proteinExistence type="predicted"/>
<comment type="caution">
    <text evidence="1">The sequence shown here is derived from an EMBL/GenBank/DDBJ whole genome shotgun (WGS) entry which is preliminary data.</text>
</comment>
<accession>A0A5J4PG67</accession>
<gene>
    <name evidence="1" type="ORF">EZS28_056685</name>
</gene>
<reference evidence="1 2" key="1">
    <citation type="submission" date="2019-03" db="EMBL/GenBank/DDBJ databases">
        <title>Single cell metagenomics reveals metabolic interactions within the superorganism composed of flagellate Streblomastix strix and complex community of Bacteroidetes bacteria on its surface.</title>
        <authorList>
            <person name="Treitli S.C."/>
            <person name="Kolisko M."/>
            <person name="Husnik F."/>
            <person name="Keeling P."/>
            <person name="Hampl V."/>
        </authorList>
    </citation>
    <scope>NUCLEOTIDE SEQUENCE [LARGE SCALE GENOMIC DNA]</scope>
    <source>
        <strain evidence="1">ST1C</strain>
    </source>
</reference>
<feature type="non-terminal residue" evidence="1">
    <location>
        <position position="1"/>
    </location>
</feature>
<dbReference type="EMBL" id="SNRW01050829">
    <property type="protein sequence ID" value="KAA6308467.1"/>
    <property type="molecule type" value="Genomic_DNA"/>
</dbReference>
<organism evidence="1 2">
    <name type="scientific">Streblomastix strix</name>
    <dbReference type="NCBI Taxonomy" id="222440"/>
    <lineage>
        <taxon>Eukaryota</taxon>
        <taxon>Metamonada</taxon>
        <taxon>Preaxostyla</taxon>
        <taxon>Oxymonadida</taxon>
        <taxon>Streblomastigidae</taxon>
        <taxon>Streblomastix</taxon>
    </lineage>
</organism>